<proteinExistence type="predicted"/>
<name>A0ABV4XEF6_9CYAN</name>
<reference evidence="1 2" key="1">
    <citation type="submission" date="2024-09" db="EMBL/GenBank/DDBJ databases">
        <title>Floridaenema gen nov. (Aerosakkonemataceae, Aerosakkonematales ord. nov., Cyanobacteria) from benthic tropical and subtropical fresh waters, with the description of four new species.</title>
        <authorList>
            <person name="Moretto J.A."/>
            <person name="Berthold D.E."/>
            <person name="Lefler F.W."/>
            <person name="Huang I.-S."/>
            <person name="Laughinghouse H. IV."/>
        </authorList>
    </citation>
    <scope>NUCLEOTIDE SEQUENCE [LARGE SCALE GENOMIC DNA]</scope>
    <source>
        <strain evidence="1 2">BLCC-F46</strain>
    </source>
</reference>
<gene>
    <name evidence="1" type="ORF">ACE1CC_29095</name>
</gene>
<dbReference type="EMBL" id="JBHFNQ010000213">
    <property type="protein sequence ID" value="MFB2880926.1"/>
    <property type="molecule type" value="Genomic_DNA"/>
</dbReference>
<evidence type="ECO:0000313" key="1">
    <source>
        <dbReference type="EMBL" id="MFB2880926.1"/>
    </source>
</evidence>
<dbReference type="Proteomes" id="UP001576774">
    <property type="component" value="Unassembled WGS sequence"/>
</dbReference>
<organism evidence="1 2">
    <name type="scientific">Floridaenema aerugineum BLCC-F46</name>
    <dbReference type="NCBI Taxonomy" id="3153654"/>
    <lineage>
        <taxon>Bacteria</taxon>
        <taxon>Bacillati</taxon>
        <taxon>Cyanobacteriota</taxon>
        <taxon>Cyanophyceae</taxon>
        <taxon>Oscillatoriophycideae</taxon>
        <taxon>Aerosakkonematales</taxon>
        <taxon>Aerosakkonemataceae</taxon>
        <taxon>Floridanema</taxon>
        <taxon>Floridanema aerugineum</taxon>
    </lineage>
</organism>
<sequence>MPTPQENKKLWDGHLACLFSLITNYPFLAMSISKTEAKQLLERMIFEETSPQDWVQDVWGLSPLLGDSAAKLFEAFEMLIECCPEEKLDNLLQSLYREFLDSE</sequence>
<dbReference type="RefSeq" id="WP_413273920.1">
    <property type="nucleotide sequence ID" value="NZ_JBHFNQ010000213.1"/>
</dbReference>
<protein>
    <submittedName>
        <fullName evidence="1">Uncharacterized protein</fullName>
    </submittedName>
</protein>
<comment type="caution">
    <text evidence="1">The sequence shown here is derived from an EMBL/GenBank/DDBJ whole genome shotgun (WGS) entry which is preliminary data.</text>
</comment>
<evidence type="ECO:0000313" key="2">
    <source>
        <dbReference type="Proteomes" id="UP001576774"/>
    </source>
</evidence>
<accession>A0ABV4XEF6</accession>
<keyword evidence="2" id="KW-1185">Reference proteome</keyword>